<feature type="coiled-coil region" evidence="4">
    <location>
        <begin position="574"/>
        <end position="621"/>
    </location>
</feature>
<comment type="subcellular location">
    <subcellularLocation>
        <location evidence="1">Cytoplasm</location>
    </subcellularLocation>
</comment>
<feature type="coiled-coil region" evidence="4">
    <location>
        <begin position="793"/>
        <end position="820"/>
    </location>
</feature>
<evidence type="ECO:0000259" key="7">
    <source>
        <dbReference type="Pfam" id="PF19047"/>
    </source>
</evidence>
<feature type="coiled-coil region" evidence="4">
    <location>
        <begin position="717"/>
        <end position="751"/>
    </location>
</feature>
<dbReference type="GO" id="GO:0051959">
    <property type="term" value="F:dynein light intermediate chain binding"/>
    <property type="evidence" value="ECO:0007669"/>
    <property type="project" value="TreeGrafter"/>
</dbReference>
<dbReference type="InterPro" id="IPR008636">
    <property type="entry name" value="Hook_C"/>
</dbReference>
<dbReference type="Pfam" id="PF19047">
    <property type="entry name" value="HOOK_N"/>
    <property type="match status" value="1"/>
</dbReference>
<dbReference type="GO" id="GO:0031122">
    <property type="term" value="P:cytoplasmic microtubule organization"/>
    <property type="evidence" value="ECO:0007669"/>
    <property type="project" value="InterPro"/>
</dbReference>
<accession>A0A0P1BG60</accession>
<keyword evidence="2" id="KW-0963">Cytoplasm</keyword>
<dbReference type="OrthoDB" id="49395at2759"/>
<dbReference type="Proteomes" id="UP000054845">
    <property type="component" value="Unassembled WGS sequence"/>
</dbReference>
<evidence type="ECO:0000256" key="4">
    <source>
        <dbReference type="SAM" id="Coils"/>
    </source>
</evidence>
<dbReference type="InterPro" id="IPR043936">
    <property type="entry name" value="HOOK_N"/>
</dbReference>
<dbReference type="EMBL" id="CCYA01000252">
    <property type="protein sequence ID" value="CEH15059.1"/>
    <property type="molecule type" value="Genomic_DNA"/>
</dbReference>
<reference evidence="8 9" key="1">
    <citation type="submission" date="2014-09" db="EMBL/GenBank/DDBJ databases">
        <authorList>
            <person name="Magalhaes I.L.F."/>
            <person name="Oliveira U."/>
            <person name="Santos F.R."/>
            <person name="Vidigal T.H.D.A."/>
            <person name="Brescovit A.D."/>
            <person name="Santos A.J."/>
        </authorList>
    </citation>
    <scope>NUCLEOTIDE SEQUENCE [LARGE SCALE GENOMIC DNA]</scope>
</reference>
<proteinExistence type="predicted"/>
<sequence>MSAAEGETMSDAAEGPVEVPQTSAGTNRSTEHERAAELPPSDSAADVSSQLETDLSAVNTQISTSPSASASASTSATSERASRQGSDADSDRARAYLEWIQALSQGDGDVVLSKVLSTPEDLCDGIALFDILSSIDVDHFRNPHASHEPAKDNLLIRLGTLKRLYRQIMLYYSERLASPAVRQPDLDAIARHSSLVDLNLLCRLAVGLAVQSDKRSEHIAAIQTLKQQHQHALMVAIEEIVTASAQPSSSQQEDTTASEGGNFDSRMADINVTRLKADKEALEASYVELARAHELLKSSVQDTELEKAEIAKDLKRLKDEIEVQRREGTEAMLRADVERLKAELRRSEDNLGEAESEVERLTKSHVEQTRKVDDLGRRAEEATRLKDQLDEYKHAADRAARMENVVEKYKKKLEEGADVRRQLKVLEDQNAELVDKNAALEDEYKRVAAFKPLMDTYKSQISELESKASNLQRDYNGLKYEHEQTTTTLRTIEEARTRDREEMELYQERIQELELGSTGASKARQKRLEAMRATDGAEVDGAEGLAAANSTLDESDDDDDVGGEIDDALSGTTMTDLKIRVRKLARELEAAKANKADVSRILVLENLLEDSRTMKERYEQDYLKEHQAKLKLQSQLETIQSGKSSFGDGEEAAYALRLRLNETVEELDSVKRDHAALTVTHEEVTRELNIAKSDLTLVNKDQVDILHTLRASVDVEKADLEGVVSRLREQLKSVEEQKRMQTDQINKLLMEKVDLQSEGIGQREEALRRERNLGELRSSLAGKALPKEAEELILSLQTKAAEAESNVKAGKEKLSAARKLIKEQDKLIKAGATDEQLAAATASYKSQIATLRRELRLMASAFHDQGAQLAAHIRARSRPTGGIVGMAGGNSASVSAPASWLVQQRRALTPGILLAKR</sequence>
<dbReference type="InterPro" id="IPR036872">
    <property type="entry name" value="CH_dom_sf"/>
</dbReference>
<feature type="domain" description="HOOK N-terminal" evidence="7">
    <location>
        <begin position="115"/>
        <end position="239"/>
    </location>
</feature>
<evidence type="ECO:0000256" key="5">
    <source>
        <dbReference type="SAM" id="MobiDB-lite"/>
    </source>
</evidence>
<feature type="compositionally biased region" description="Polar residues" evidence="5">
    <location>
        <begin position="244"/>
        <end position="259"/>
    </location>
</feature>
<protein>
    <submittedName>
        <fullName evidence="8">HOOK PROTEINS</fullName>
    </submittedName>
</protein>
<dbReference type="GO" id="GO:0005815">
    <property type="term" value="C:microtubule organizing center"/>
    <property type="evidence" value="ECO:0007669"/>
    <property type="project" value="TreeGrafter"/>
</dbReference>
<feature type="region of interest" description="Disordered" evidence="5">
    <location>
        <begin position="1"/>
        <end position="89"/>
    </location>
</feature>
<dbReference type="SUPFAM" id="SSF116907">
    <property type="entry name" value="Hook domain"/>
    <property type="match status" value="1"/>
</dbReference>
<name>A0A0P1BG60_9BASI</name>
<evidence type="ECO:0000256" key="1">
    <source>
        <dbReference type="ARBA" id="ARBA00004496"/>
    </source>
</evidence>
<dbReference type="AlphaFoldDB" id="A0A0P1BG60"/>
<dbReference type="PANTHER" id="PTHR18947">
    <property type="entry name" value="HOOK PROTEINS"/>
    <property type="match status" value="1"/>
</dbReference>
<keyword evidence="3 4" id="KW-0175">Coiled coil</keyword>
<keyword evidence="9" id="KW-1185">Reference proteome</keyword>
<evidence type="ECO:0000259" key="6">
    <source>
        <dbReference type="Pfam" id="PF05622"/>
    </source>
</evidence>
<dbReference type="Gene3D" id="1.10.418.10">
    <property type="entry name" value="Calponin-like domain"/>
    <property type="match status" value="1"/>
</dbReference>
<dbReference type="GO" id="GO:0005737">
    <property type="term" value="C:cytoplasm"/>
    <property type="evidence" value="ECO:0007669"/>
    <property type="project" value="UniProtKB-SubCell"/>
</dbReference>
<feature type="coiled-coil region" evidence="4">
    <location>
        <begin position="272"/>
        <end position="516"/>
    </location>
</feature>
<dbReference type="CDD" id="cd22211">
    <property type="entry name" value="HkD_SF"/>
    <property type="match status" value="1"/>
</dbReference>
<dbReference type="GO" id="GO:0008017">
    <property type="term" value="F:microtubule binding"/>
    <property type="evidence" value="ECO:0007669"/>
    <property type="project" value="InterPro"/>
</dbReference>
<dbReference type="Pfam" id="PF05622">
    <property type="entry name" value="HOOK"/>
    <property type="match status" value="1"/>
</dbReference>
<dbReference type="STRING" id="401625.A0A0P1BG60"/>
<evidence type="ECO:0000313" key="8">
    <source>
        <dbReference type="EMBL" id="CEH15059.1"/>
    </source>
</evidence>
<dbReference type="PANTHER" id="PTHR18947:SF28">
    <property type="entry name" value="GIRDIN, ISOFORM A"/>
    <property type="match status" value="1"/>
</dbReference>
<feature type="region of interest" description="Disordered" evidence="5">
    <location>
        <begin position="244"/>
        <end position="265"/>
    </location>
</feature>
<feature type="compositionally biased region" description="Polar residues" evidence="5">
    <location>
        <begin position="46"/>
        <end position="62"/>
    </location>
</feature>
<feature type="compositionally biased region" description="Low complexity" evidence="5">
    <location>
        <begin position="63"/>
        <end position="79"/>
    </location>
</feature>
<evidence type="ECO:0000256" key="2">
    <source>
        <dbReference type="ARBA" id="ARBA00022490"/>
    </source>
</evidence>
<evidence type="ECO:0000256" key="3">
    <source>
        <dbReference type="ARBA" id="ARBA00023054"/>
    </source>
</evidence>
<organism evidence="8 9">
    <name type="scientific">Ceraceosorus bombacis</name>
    <dbReference type="NCBI Taxonomy" id="401625"/>
    <lineage>
        <taxon>Eukaryota</taxon>
        <taxon>Fungi</taxon>
        <taxon>Dikarya</taxon>
        <taxon>Basidiomycota</taxon>
        <taxon>Ustilaginomycotina</taxon>
        <taxon>Exobasidiomycetes</taxon>
        <taxon>Ceraceosorales</taxon>
        <taxon>Ceraceosoraceae</taxon>
        <taxon>Ceraceosorus</taxon>
    </lineage>
</organism>
<feature type="domain" description="Hook C-terminal" evidence="6">
    <location>
        <begin position="306"/>
        <end position="522"/>
    </location>
</feature>
<evidence type="ECO:0000313" key="9">
    <source>
        <dbReference type="Proteomes" id="UP000054845"/>
    </source>
</evidence>
<dbReference type="GO" id="GO:0030705">
    <property type="term" value="P:cytoskeleton-dependent intracellular transport"/>
    <property type="evidence" value="ECO:0007669"/>
    <property type="project" value="InterPro"/>
</dbReference>